<dbReference type="EMBL" id="JABSTR010000001">
    <property type="protein sequence ID" value="KAH9359488.1"/>
    <property type="molecule type" value="Genomic_DNA"/>
</dbReference>
<evidence type="ECO:0000313" key="2">
    <source>
        <dbReference type="Proteomes" id="UP000821853"/>
    </source>
</evidence>
<accession>A0A9J6FAF4</accession>
<keyword evidence="2" id="KW-1185">Reference proteome</keyword>
<protein>
    <submittedName>
        <fullName evidence="1">Uncharacterized protein</fullName>
    </submittedName>
</protein>
<dbReference type="AlphaFoldDB" id="A0A9J6FAF4"/>
<dbReference type="Proteomes" id="UP000821853">
    <property type="component" value="Chromosome 1"/>
</dbReference>
<evidence type="ECO:0000313" key="1">
    <source>
        <dbReference type="EMBL" id="KAH9359488.1"/>
    </source>
</evidence>
<proteinExistence type="predicted"/>
<name>A0A9J6FAF4_HAELO</name>
<comment type="caution">
    <text evidence="1">The sequence shown here is derived from an EMBL/GenBank/DDBJ whole genome shotgun (WGS) entry which is preliminary data.</text>
</comment>
<sequence>MWCPREHQQPESDHHGFFAAEYHACFAAHKPMCHQELEAALPIALSESCALCEDSDSDAVDVLSPISILSDAWRALTQDTIRIGFRHAGFVVVSEDQDSHIIENPTAEMPPAAAFDISDMGAATFEDFTNIDNAVLPCAELDDDEIVRQILEPAATRMMTCHQR</sequence>
<gene>
    <name evidence="1" type="ORF">HPB48_000245</name>
</gene>
<dbReference type="VEuPathDB" id="VectorBase:HLOH_062918"/>
<organism evidence="1 2">
    <name type="scientific">Haemaphysalis longicornis</name>
    <name type="common">Bush tick</name>
    <dbReference type="NCBI Taxonomy" id="44386"/>
    <lineage>
        <taxon>Eukaryota</taxon>
        <taxon>Metazoa</taxon>
        <taxon>Ecdysozoa</taxon>
        <taxon>Arthropoda</taxon>
        <taxon>Chelicerata</taxon>
        <taxon>Arachnida</taxon>
        <taxon>Acari</taxon>
        <taxon>Parasitiformes</taxon>
        <taxon>Ixodida</taxon>
        <taxon>Ixodoidea</taxon>
        <taxon>Ixodidae</taxon>
        <taxon>Haemaphysalinae</taxon>
        <taxon>Haemaphysalis</taxon>
    </lineage>
</organism>
<reference evidence="1 2" key="1">
    <citation type="journal article" date="2020" name="Cell">
        <title>Large-Scale Comparative Analyses of Tick Genomes Elucidate Their Genetic Diversity and Vector Capacities.</title>
        <authorList>
            <consortium name="Tick Genome and Microbiome Consortium (TIGMIC)"/>
            <person name="Jia N."/>
            <person name="Wang J."/>
            <person name="Shi W."/>
            <person name="Du L."/>
            <person name="Sun Y."/>
            <person name="Zhan W."/>
            <person name="Jiang J.F."/>
            <person name="Wang Q."/>
            <person name="Zhang B."/>
            <person name="Ji P."/>
            <person name="Bell-Sakyi L."/>
            <person name="Cui X.M."/>
            <person name="Yuan T.T."/>
            <person name="Jiang B.G."/>
            <person name="Yang W.F."/>
            <person name="Lam T.T."/>
            <person name="Chang Q.C."/>
            <person name="Ding S.J."/>
            <person name="Wang X.J."/>
            <person name="Zhu J.G."/>
            <person name="Ruan X.D."/>
            <person name="Zhao L."/>
            <person name="Wei J.T."/>
            <person name="Ye R.Z."/>
            <person name="Que T.C."/>
            <person name="Du C.H."/>
            <person name="Zhou Y.H."/>
            <person name="Cheng J.X."/>
            <person name="Dai P.F."/>
            <person name="Guo W.B."/>
            <person name="Han X.H."/>
            <person name="Huang E.J."/>
            <person name="Li L.F."/>
            <person name="Wei W."/>
            <person name="Gao Y.C."/>
            <person name="Liu J.Z."/>
            <person name="Shao H.Z."/>
            <person name="Wang X."/>
            <person name="Wang C.C."/>
            <person name="Yang T.C."/>
            <person name="Huo Q.B."/>
            <person name="Li W."/>
            <person name="Chen H.Y."/>
            <person name="Chen S.E."/>
            <person name="Zhou L.G."/>
            <person name="Ni X.B."/>
            <person name="Tian J.H."/>
            <person name="Sheng Y."/>
            <person name="Liu T."/>
            <person name="Pan Y.S."/>
            <person name="Xia L.Y."/>
            <person name="Li J."/>
            <person name="Zhao F."/>
            <person name="Cao W.C."/>
        </authorList>
    </citation>
    <scope>NUCLEOTIDE SEQUENCE [LARGE SCALE GENOMIC DNA]</scope>
    <source>
        <strain evidence="1">HaeL-2018</strain>
    </source>
</reference>